<reference evidence="1" key="1">
    <citation type="submission" date="2012-09" db="EMBL/GenBank/DDBJ databases">
        <authorList>
            <person name="Martin A.A."/>
        </authorList>
    </citation>
    <scope>NUCLEOTIDE SEQUENCE</scope>
</reference>
<sequence length="66" mass="7520">MRQASYVTDRMDPRDTPELVITAETIVLTRRALQRGKSSDCLSEQRQKHTADVIEQNAIALYATEK</sequence>
<keyword evidence="1" id="KW-1185">Reference proteome</keyword>
<protein>
    <submittedName>
        <fullName evidence="2">Transposase</fullName>
    </submittedName>
</protein>
<evidence type="ECO:0000313" key="1">
    <source>
        <dbReference type="Proteomes" id="UP000035642"/>
    </source>
</evidence>
<proteinExistence type="predicted"/>
<dbReference type="AlphaFoldDB" id="A0A0K0CVK4"/>
<reference evidence="2" key="2">
    <citation type="submission" date="2017-02" db="UniProtKB">
        <authorList>
            <consortium name="WormBaseParasite"/>
        </authorList>
    </citation>
    <scope>IDENTIFICATION</scope>
</reference>
<organism evidence="1 2">
    <name type="scientific">Angiostrongylus cantonensis</name>
    <name type="common">Rat lungworm</name>
    <dbReference type="NCBI Taxonomy" id="6313"/>
    <lineage>
        <taxon>Eukaryota</taxon>
        <taxon>Metazoa</taxon>
        <taxon>Ecdysozoa</taxon>
        <taxon>Nematoda</taxon>
        <taxon>Chromadorea</taxon>
        <taxon>Rhabditida</taxon>
        <taxon>Rhabditina</taxon>
        <taxon>Rhabditomorpha</taxon>
        <taxon>Strongyloidea</taxon>
        <taxon>Metastrongylidae</taxon>
        <taxon>Angiostrongylus</taxon>
    </lineage>
</organism>
<accession>A0A0K0CVK4</accession>
<name>A0A0K0CVK4_ANGCA</name>
<evidence type="ECO:0000313" key="2">
    <source>
        <dbReference type="WBParaSite" id="ACAC_0000137701-mRNA-1"/>
    </source>
</evidence>
<dbReference type="WBParaSite" id="ACAC_0000137701-mRNA-1">
    <property type="protein sequence ID" value="ACAC_0000137701-mRNA-1"/>
    <property type="gene ID" value="ACAC_0000137701"/>
</dbReference>
<dbReference type="Proteomes" id="UP000035642">
    <property type="component" value="Unassembled WGS sequence"/>
</dbReference>